<dbReference type="GeneTree" id="ENSGT00950000183101"/>
<evidence type="ECO:0000313" key="18">
    <source>
        <dbReference type="Proteomes" id="UP000694426"/>
    </source>
</evidence>
<comment type="subcellular location">
    <subcellularLocation>
        <location evidence="1">Membrane</location>
        <topology evidence="1">Single-pass type I membrane protein</topology>
    </subcellularLocation>
</comment>
<keyword evidence="4 15" id="KW-0812">Transmembrane</keyword>
<dbReference type="Ensembl" id="ENSABRT00000005418.1">
    <property type="protein sequence ID" value="ENSABRP00000003769.1"/>
    <property type="gene ID" value="ENSABRG00000003538.1"/>
</dbReference>
<dbReference type="AlphaFoldDB" id="A0A8B9BG75"/>
<dbReference type="GO" id="GO:0005925">
    <property type="term" value="C:focal adhesion"/>
    <property type="evidence" value="ECO:0007669"/>
    <property type="project" value="TreeGrafter"/>
</dbReference>
<feature type="domain" description="EGF-like" evidence="16">
    <location>
        <begin position="342"/>
        <end position="381"/>
    </location>
</feature>
<evidence type="ECO:0000256" key="10">
    <source>
        <dbReference type="ARBA" id="ARBA00023157"/>
    </source>
</evidence>
<keyword evidence="8 15" id="KW-1133">Transmembrane helix</keyword>
<dbReference type="InterPro" id="IPR000742">
    <property type="entry name" value="EGF"/>
</dbReference>
<evidence type="ECO:0000259" key="16">
    <source>
        <dbReference type="PROSITE" id="PS50026"/>
    </source>
</evidence>
<feature type="compositionally biased region" description="Low complexity" evidence="14">
    <location>
        <begin position="149"/>
        <end position="159"/>
    </location>
</feature>
<evidence type="ECO:0000256" key="8">
    <source>
        <dbReference type="ARBA" id="ARBA00022989"/>
    </source>
</evidence>
<reference evidence="17" key="1">
    <citation type="submission" date="2025-08" db="UniProtKB">
        <authorList>
            <consortium name="Ensembl"/>
        </authorList>
    </citation>
    <scope>IDENTIFICATION</scope>
</reference>
<dbReference type="InterPro" id="IPR002049">
    <property type="entry name" value="LE_dom"/>
</dbReference>
<evidence type="ECO:0000256" key="4">
    <source>
        <dbReference type="ARBA" id="ARBA00022692"/>
    </source>
</evidence>
<feature type="compositionally biased region" description="Polar residues" evidence="14">
    <location>
        <begin position="1191"/>
        <end position="1205"/>
    </location>
</feature>
<accession>A0A8B9BG75</accession>
<evidence type="ECO:0000256" key="2">
    <source>
        <dbReference type="ARBA" id="ARBA00022536"/>
    </source>
</evidence>
<feature type="compositionally biased region" description="Low complexity" evidence="14">
    <location>
        <begin position="173"/>
        <end position="188"/>
    </location>
</feature>
<dbReference type="GO" id="GO:0007157">
    <property type="term" value="P:heterophilic cell-cell adhesion via plasma membrane cell adhesion molecules"/>
    <property type="evidence" value="ECO:0007669"/>
    <property type="project" value="TreeGrafter"/>
</dbReference>
<feature type="transmembrane region" description="Helical" evidence="15">
    <location>
        <begin position="714"/>
        <end position="738"/>
    </location>
</feature>
<evidence type="ECO:0000256" key="7">
    <source>
        <dbReference type="ARBA" id="ARBA00022889"/>
    </source>
</evidence>
<feature type="compositionally biased region" description="Basic residues" evidence="14">
    <location>
        <begin position="1210"/>
        <end position="1220"/>
    </location>
</feature>
<feature type="compositionally biased region" description="Polar residues" evidence="14">
    <location>
        <begin position="1042"/>
        <end position="1067"/>
    </location>
</feature>
<keyword evidence="5" id="KW-0732">Signal</keyword>
<feature type="compositionally biased region" description="Low complexity" evidence="14">
    <location>
        <begin position="898"/>
        <end position="908"/>
    </location>
</feature>
<keyword evidence="2 13" id="KW-0245">EGF-like domain</keyword>
<dbReference type="GO" id="GO:0016020">
    <property type="term" value="C:membrane"/>
    <property type="evidence" value="ECO:0007669"/>
    <property type="project" value="UniProtKB-SubCell"/>
</dbReference>
<feature type="region of interest" description="Disordered" evidence="14">
    <location>
        <begin position="811"/>
        <end position="864"/>
    </location>
</feature>
<evidence type="ECO:0000256" key="6">
    <source>
        <dbReference type="ARBA" id="ARBA00022737"/>
    </source>
</evidence>
<evidence type="ECO:0000256" key="9">
    <source>
        <dbReference type="ARBA" id="ARBA00023136"/>
    </source>
</evidence>
<feature type="disulfide bond" evidence="13">
    <location>
        <begin position="371"/>
        <end position="380"/>
    </location>
</feature>
<dbReference type="PRINTS" id="PR00011">
    <property type="entry name" value="EGFLAMININ"/>
</dbReference>
<evidence type="ECO:0000256" key="14">
    <source>
        <dbReference type="SAM" id="MobiDB-lite"/>
    </source>
</evidence>
<dbReference type="Gene3D" id="2.170.300.10">
    <property type="entry name" value="Tie2 ligand-binding domain superfamily"/>
    <property type="match status" value="3"/>
</dbReference>
<evidence type="ECO:0000256" key="5">
    <source>
        <dbReference type="ARBA" id="ARBA00022729"/>
    </source>
</evidence>
<dbReference type="GO" id="GO:0005044">
    <property type="term" value="F:scavenger receptor activity"/>
    <property type="evidence" value="ECO:0007669"/>
    <property type="project" value="InterPro"/>
</dbReference>
<proteinExistence type="predicted"/>
<dbReference type="PROSITE" id="PS00022">
    <property type="entry name" value="EGF_1"/>
    <property type="match status" value="4"/>
</dbReference>
<dbReference type="FunFam" id="2.170.300.10:FF:000013">
    <property type="entry name" value="Scavenger receptor class F, member 2"/>
    <property type="match status" value="1"/>
</dbReference>
<dbReference type="PROSITE" id="PS50026">
    <property type="entry name" value="EGF_3"/>
    <property type="match status" value="1"/>
</dbReference>
<feature type="compositionally biased region" description="Basic and acidic residues" evidence="14">
    <location>
        <begin position="1009"/>
        <end position="1031"/>
    </location>
</feature>
<dbReference type="Proteomes" id="UP000694426">
    <property type="component" value="Unplaced"/>
</dbReference>
<name>A0A8B9BG75_9AVES</name>
<gene>
    <name evidence="17" type="primary">SCARF2</name>
</gene>
<dbReference type="InterPro" id="IPR009030">
    <property type="entry name" value="Growth_fac_rcpt_cys_sf"/>
</dbReference>
<feature type="compositionally biased region" description="Low complexity" evidence="14">
    <location>
        <begin position="119"/>
        <end position="132"/>
    </location>
</feature>
<reference evidence="17" key="2">
    <citation type="submission" date="2025-09" db="UniProtKB">
        <authorList>
            <consortium name="Ensembl"/>
        </authorList>
    </citation>
    <scope>IDENTIFICATION</scope>
</reference>
<keyword evidence="18" id="KW-1185">Reference proteome</keyword>
<dbReference type="SMART" id="SM00181">
    <property type="entry name" value="EGF"/>
    <property type="match status" value="7"/>
</dbReference>
<dbReference type="CDD" id="cd00055">
    <property type="entry name" value="EGF_Lam"/>
    <property type="match status" value="2"/>
</dbReference>
<dbReference type="FunFam" id="2.170.300.10:FF:000010">
    <property type="entry name" value="Scavenger receptor class F member 2"/>
    <property type="match status" value="1"/>
</dbReference>
<keyword evidence="6" id="KW-0677">Repeat</keyword>
<feature type="compositionally biased region" description="Low complexity" evidence="14">
    <location>
        <begin position="811"/>
        <end position="822"/>
    </location>
</feature>
<keyword evidence="11" id="KW-0675">Receptor</keyword>
<dbReference type="Pfam" id="PF00053">
    <property type="entry name" value="EGF_laminin"/>
    <property type="match status" value="2"/>
</dbReference>
<evidence type="ECO:0000256" key="15">
    <source>
        <dbReference type="SAM" id="Phobius"/>
    </source>
</evidence>
<dbReference type="PANTHER" id="PTHR24043:SF5">
    <property type="entry name" value="SCAVENGER RECEPTOR CLASS F MEMBER 2"/>
    <property type="match status" value="1"/>
</dbReference>
<evidence type="ECO:0000256" key="13">
    <source>
        <dbReference type="PROSITE-ProRule" id="PRU00076"/>
    </source>
</evidence>
<evidence type="ECO:0000256" key="11">
    <source>
        <dbReference type="ARBA" id="ARBA00023170"/>
    </source>
</evidence>
<dbReference type="InterPro" id="IPR042635">
    <property type="entry name" value="MEGF10/SREC1/2-like"/>
</dbReference>
<keyword evidence="7" id="KW-0130">Cell adhesion</keyword>
<dbReference type="PANTHER" id="PTHR24043">
    <property type="entry name" value="SCAVENGER RECEPTOR CLASS F"/>
    <property type="match status" value="1"/>
</dbReference>
<sequence>MPCSKCAATTGICAAMWQVARVFSIHARGVNATSARVSPRFLVALLQWVNEWLPRPCHCRHRLDPTGRCVAPTSCLGGYWAPGAAGPRGRPPLEPADAQASSRPEARDPGAVPDPGPARAPAGPRAEPGGAELRSLSPRRPAAGSAELAARTPGAVGARGRARGGSARGGRGEAAAAAAPGAWPAVRGTNAEFPGWRRAPPAAAERGAGEAAARSSQCSFRLPSGGQGRAGQGRAGQGRAGQGRAGQGRAAPGTEQPGRRAPPGPGRAGPGSAAPTAMEARGLRPLRRARAGAGAGAGAGAVLLLLLLLSCGAAQELSPRGRNVCRAGGSSVLVCCPGWRQQGSECLIAVCEGNFTCKENEVCVRPSECRCRHGYFGANCDTKCPRQFWGPDCKEMCSCHPNGQCEDVTGQCTCNPNRWGPKCENVCLCKHGKCDQKTGKCTCEPNWWGPQCSSSCYCSHNSQCDQQTGNCLCQPGWWGRGCNNQCSCNNSPCEQFTGRCQCRERTFGPRCDRYCQCYKGKCNQVDGTCTCEPGYRGKYCREPCPAGFYGQGCRRRCGQCKSLQPCTVADGRCLTCEAGWNGTKCDQPCSAGFYGEGCEKVCPPCKDGHTCNHINGKCSHCNPGWIGDRCETKCRNGTYGENCAFVCSDCVNGECHFETGRCLCRAGSHGTYCNLTCPLGHYGANCAEACSCHDGTCDPLTGACHMEANQRMGVIGAGALLALLLILLLSLLCCCCVCRKKDEARGANQDPAAAKKPPRRLCGRFSRISMKLPRIPLRRQKLPKVVVAHHDLENTLNCSFIEPPSVVEQPSPSWSSRGSFSSFDTTDEGPVYCVPHEESVGDSRDRGTSSSPGEKLVAPGGGEEAGEYTFLKETGSVKAFQADSSEMPLLKSSDSERSSCGSGSASAALYARVARLSKQSKEEEEIAAEPRGPGKPPSPERTKPRPPDPSTKPKVSWIHGRYNSNQSNSLPAPSRSPEQVAARPSSPEHSQGLAKRKRSPSETSACMHSKAEEKGSTRSKERTQKHPKEPGVPEGKAGLTVEPQSPSKPKQRSKANSEQMENINGAVQNAFKKMGGFHPERRTGEAPRSPSASKPRSETLHPHLASEAATLLAAQLKEKTQSLNKGEGSTRPNGVGAQREKPTPPQKAKRSAAAGSQKASKPLLPTSPNLQKLIPTAAEPAAGEPRRAEKQTSVSSQDPAPQSEQAAKKTPIKKPPRKKSREATLEPPKAAAVPAQTVQ</sequence>
<evidence type="ECO:0000256" key="1">
    <source>
        <dbReference type="ARBA" id="ARBA00004479"/>
    </source>
</evidence>
<keyword evidence="12" id="KW-0325">Glycoprotein</keyword>
<feature type="region of interest" description="Disordered" evidence="14">
    <location>
        <begin position="84"/>
        <end position="277"/>
    </location>
</feature>
<protein>
    <submittedName>
        <fullName evidence="17">Scavenger receptor class F member 2</fullName>
    </submittedName>
</protein>
<dbReference type="SMART" id="SM00180">
    <property type="entry name" value="EGF_Lam"/>
    <property type="match status" value="6"/>
</dbReference>
<evidence type="ECO:0000256" key="12">
    <source>
        <dbReference type="ARBA" id="ARBA00023180"/>
    </source>
</evidence>
<dbReference type="SUPFAM" id="SSF57184">
    <property type="entry name" value="Growth factor receptor domain"/>
    <property type="match status" value="1"/>
</dbReference>
<feature type="region of interest" description="Disordered" evidence="14">
    <location>
        <begin position="882"/>
        <end position="1239"/>
    </location>
</feature>
<keyword evidence="9 15" id="KW-0472">Membrane</keyword>
<feature type="compositionally biased region" description="Polar residues" evidence="14">
    <location>
        <begin position="962"/>
        <end position="971"/>
    </location>
</feature>
<feature type="compositionally biased region" description="Gly residues" evidence="14">
    <location>
        <begin position="225"/>
        <end position="246"/>
    </location>
</feature>
<keyword evidence="3" id="KW-0597">Phosphoprotein</keyword>
<evidence type="ECO:0000313" key="17">
    <source>
        <dbReference type="Ensembl" id="ENSABRP00000003769.1"/>
    </source>
</evidence>
<feature type="compositionally biased region" description="Low complexity" evidence="14">
    <location>
        <begin position="197"/>
        <end position="214"/>
    </location>
</feature>
<feature type="transmembrane region" description="Helical" evidence="15">
    <location>
        <begin position="291"/>
        <end position="310"/>
    </location>
</feature>
<evidence type="ECO:0000256" key="3">
    <source>
        <dbReference type="ARBA" id="ARBA00022553"/>
    </source>
</evidence>
<comment type="caution">
    <text evidence="13">Lacks conserved residue(s) required for the propagation of feature annotation.</text>
</comment>
<keyword evidence="10 13" id="KW-1015">Disulfide bond</keyword>
<feature type="compositionally biased region" description="Basic and acidic residues" evidence="14">
    <location>
        <begin position="835"/>
        <end position="847"/>
    </location>
</feature>
<organism evidence="17 18">
    <name type="scientific">Anser brachyrhynchus</name>
    <name type="common">Pink-footed goose</name>
    <dbReference type="NCBI Taxonomy" id="132585"/>
    <lineage>
        <taxon>Eukaryota</taxon>
        <taxon>Metazoa</taxon>
        <taxon>Chordata</taxon>
        <taxon>Craniata</taxon>
        <taxon>Vertebrata</taxon>
        <taxon>Euteleostomi</taxon>
        <taxon>Archelosauria</taxon>
        <taxon>Archosauria</taxon>
        <taxon>Dinosauria</taxon>
        <taxon>Saurischia</taxon>
        <taxon>Theropoda</taxon>
        <taxon>Coelurosauria</taxon>
        <taxon>Aves</taxon>
        <taxon>Neognathae</taxon>
        <taxon>Galloanserae</taxon>
        <taxon>Anseriformes</taxon>
        <taxon>Anatidae</taxon>
        <taxon>Anserinae</taxon>
        <taxon>Anser</taxon>
    </lineage>
</organism>